<protein>
    <submittedName>
        <fullName evidence="14">General secretion pathway protein GspL</fullName>
    </submittedName>
</protein>
<dbReference type="EMBL" id="PXYI01000003">
    <property type="protein sequence ID" value="PSJ40777.1"/>
    <property type="molecule type" value="Genomic_DNA"/>
</dbReference>
<dbReference type="Gene3D" id="3.30.420.380">
    <property type="match status" value="1"/>
</dbReference>
<dbReference type="GO" id="GO:0009276">
    <property type="term" value="C:Gram-negative-bacterium-type cell wall"/>
    <property type="evidence" value="ECO:0007669"/>
    <property type="project" value="InterPro"/>
</dbReference>
<evidence type="ECO:0000256" key="3">
    <source>
        <dbReference type="ARBA" id="ARBA00022448"/>
    </source>
</evidence>
<comment type="subcellular location">
    <subcellularLocation>
        <location evidence="1">Cell inner membrane</location>
        <topology evidence="1">Single-pass membrane protein</topology>
    </subcellularLocation>
</comment>
<reference evidence="14 15" key="1">
    <citation type="submission" date="2018-03" db="EMBL/GenBank/DDBJ databases">
        <title>The draft genome of Sphingosinicella sp. GL-C-18.</title>
        <authorList>
            <person name="Liu L."/>
            <person name="Li L."/>
            <person name="Liang L."/>
            <person name="Zhang X."/>
            <person name="Wang T."/>
        </authorList>
    </citation>
    <scope>NUCLEOTIDE SEQUENCE [LARGE SCALE GENOMIC DNA]</scope>
    <source>
        <strain evidence="14 15">GL-C-18</strain>
    </source>
</reference>
<feature type="transmembrane region" description="Helical" evidence="11">
    <location>
        <begin position="266"/>
        <end position="290"/>
    </location>
</feature>
<dbReference type="InterPro" id="IPR007812">
    <property type="entry name" value="T2SS_protein-GspL"/>
</dbReference>
<evidence type="ECO:0000256" key="7">
    <source>
        <dbReference type="ARBA" id="ARBA00022927"/>
    </source>
</evidence>
<dbReference type="InterPro" id="IPR024230">
    <property type="entry name" value="GspL_cyto_dom"/>
</dbReference>
<dbReference type="GO" id="GO:0015628">
    <property type="term" value="P:protein secretion by the type II secretion system"/>
    <property type="evidence" value="ECO:0007669"/>
    <property type="project" value="InterPro"/>
</dbReference>
<dbReference type="Pfam" id="PF12693">
    <property type="entry name" value="GspL_C"/>
    <property type="match status" value="1"/>
</dbReference>
<keyword evidence="8 11" id="KW-1133">Transmembrane helix</keyword>
<proteinExistence type="inferred from homology"/>
<dbReference type="NCBIfam" id="TIGR01709">
    <property type="entry name" value="typeII_sec_gspL"/>
    <property type="match status" value="1"/>
</dbReference>
<gene>
    <name evidence="14" type="ORF">C7I55_10800</name>
</gene>
<feature type="domain" description="GspL cytoplasmic actin-ATPase-like" evidence="12">
    <location>
        <begin position="94"/>
        <end position="212"/>
    </location>
</feature>
<dbReference type="InterPro" id="IPR025691">
    <property type="entry name" value="GspL_pp_dom"/>
</dbReference>
<evidence type="ECO:0000259" key="13">
    <source>
        <dbReference type="Pfam" id="PF12693"/>
    </source>
</evidence>
<keyword evidence="15" id="KW-1185">Reference proteome</keyword>
<keyword evidence="6 11" id="KW-0812">Transmembrane</keyword>
<evidence type="ECO:0000256" key="8">
    <source>
        <dbReference type="ARBA" id="ARBA00022989"/>
    </source>
</evidence>
<sequence>MARKGAKARMPISAAQSSDAADRLAGAPLVRSRGGPGSDAPSIDAPSTDRPGSDGARLTPRVIAFVEANGIGRFAAIDEAGTFSPVARPDDIRDCIVVVPADQVALHWVELPDGLAPAQALAAARLMVAELSAEPIAAMHVALGARSETGATCVALVSAATMAHWLSLLAQNGVSARSIVPETALLPAPADGLVRFDAGATALCRGPDEAFALEAPIAALVLGNRPVRALTQAEWEGGIASALSAPLVDLRQGPFARRRMHVERGFVQRAALLVFAILAVTIAAQLVAAYRDSAASGRMEAEARSIASAALPRGRSVVDPPAQLKARLAELGGGAGGFSAEASMLFAALRETPQASLAGLGYRDGALSVTIGADAPATLATLRTRIQAAGYAIAGPPPKRNETGIEVQWLVRPQ</sequence>
<evidence type="ECO:0000256" key="5">
    <source>
        <dbReference type="ARBA" id="ARBA00022519"/>
    </source>
</evidence>
<dbReference type="Pfam" id="PF05134">
    <property type="entry name" value="T2SSL"/>
    <property type="match status" value="1"/>
</dbReference>
<evidence type="ECO:0000256" key="2">
    <source>
        <dbReference type="ARBA" id="ARBA00005318"/>
    </source>
</evidence>
<feature type="domain" description="GspL periplasmic" evidence="13">
    <location>
        <begin position="269"/>
        <end position="413"/>
    </location>
</feature>
<organism evidence="14 15">
    <name type="scientific">Allosphingosinicella deserti</name>
    <dbReference type="NCBI Taxonomy" id="2116704"/>
    <lineage>
        <taxon>Bacteria</taxon>
        <taxon>Pseudomonadati</taxon>
        <taxon>Pseudomonadota</taxon>
        <taxon>Alphaproteobacteria</taxon>
        <taxon>Sphingomonadales</taxon>
        <taxon>Sphingomonadaceae</taxon>
        <taxon>Allosphingosinicella</taxon>
    </lineage>
</organism>
<dbReference type="SUPFAM" id="SSF53067">
    <property type="entry name" value="Actin-like ATPase domain"/>
    <property type="match status" value="1"/>
</dbReference>
<comment type="similarity">
    <text evidence="2">Belongs to the GSP L family.</text>
</comment>
<feature type="region of interest" description="Disordered" evidence="10">
    <location>
        <begin position="1"/>
        <end position="56"/>
    </location>
</feature>
<evidence type="ECO:0000256" key="4">
    <source>
        <dbReference type="ARBA" id="ARBA00022475"/>
    </source>
</evidence>
<evidence type="ECO:0000313" key="15">
    <source>
        <dbReference type="Proteomes" id="UP000241167"/>
    </source>
</evidence>
<dbReference type="GO" id="GO:0005886">
    <property type="term" value="C:plasma membrane"/>
    <property type="evidence" value="ECO:0007669"/>
    <property type="project" value="UniProtKB-SubCell"/>
</dbReference>
<evidence type="ECO:0000256" key="10">
    <source>
        <dbReference type="SAM" id="MobiDB-lite"/>
    </source>
</evidence>
<dbReference type="InterPro" id="IPR043129">
    <property type="entry name" value="ATPase_NBD"/>
</dbReference>
<evidence type="ECO:0000256" key="1">
    <source>
        <dbReference type="ARBA" id="ARBA00004377"/>
    </source>
</evidence>
<dbReference type="GO" id="GO:0015627">
    <property type="term" value="C:type II protein secretion system complex"/>
    <property type="evidence" value="ECO:0007669"/>
    <property type="project" value="InterPro"/>
</dbReference>
<keyword evidence="4" id="KW-1003">Cell membrane</keyword>
<accession>A0A2P7QS50</accession>
<evidence type="ECO:0000313" key="14">
    <source>
        <dbReference type="EMBL" id="PSJ40777.1"/>
    </source>
</evidence>
<dbReference type="Proteomes" id="UP000241167">
    <property type="component" value="Unassembled WGS sequence"/>
</dbReference>
<keyword evidence="3" id="KW-0813">Transport</keyword>
<keyword evidence="7" id="KW-0653">Protein transport</keyword>
<evidence type="ECO:0000256" key="11">
    <source>
        <dbReference type="SAM" id="Phobius"/>
    </source>
</evidence>
<comment type="caution">
    <text evidence="14">The sequence shown here is derived from an EMBL/GenBank/DDBJ whole genome shotgun (WGS) entry which is preliminary data.</text>
</comment>
<evidence type="ECO:0000256" key="6">
    <source>
        <dbReference type="ARBA" id="ARBA00022692"/>
    </source>
</evidence>
<keyword evidence="9 11" id="KW-0472">Membrane</keyword>
<evidence type="ECO:0000256" key="9">
    <source>
        <dbReference type="ARBA" id="ARBA00023136"/>
    </source>
</evidence>
<keyword evidence="5" id="KW-0997">Cell inner membrane</keyword>
<evidence type="ECO:0000259" key="12">
    <source>
        <dbReference type="Pfam" id="PF05134"/>
    </source>
</evidence>
<dbReference type="AlphaFoldDB" id="A0A2P7QS50"/>
<name>A0A2P7QS50_9SPHN</name>